<proteinExistence type="predicted"/>
<protein>
    <submittedName>
        <fullName evidence="1">Uncharacterized protein</fullName>
    </submittedName>
</protein>
<dbReference type="Proteomes" id="UP000612362">
    <property type="component" value="Unassembled WGS sequence"/>
</dbReference>
<dbReference type="InterPro" id="IPR046064">
    <property type="entry name" value="DUF6022"/>
</dbReference>
<reference evidence="1" key="1">
    <citation type="submission" date="2020-10" db="EMBL/GenBank/DDBJ databases">
        <title>Taxonomic study of unclassified bacteria belonging to the class Ktedonobacteria.</title>
        <authorList>
            <person name="Yabe S."/>
            <person name="Wang C.M."/>
            <person name="Zheng Y."/>
            <person name="Sakai Y."/>
            <person name="Cavaletti L."/>
            <person name="Monciardini P."/>
            <person name="Donadio S."/>
        </authorList>
    </citation>
    <scope>NUCLEOTIDE SEQUENCE</scope>
    <source>
        <strain evidence="1">SOSP1-1</strain>
    </source>
</reference>
<keyword evidence="2" id="KW-1185">Reference proteome</keyword>
<dbReference type="EMBL" id="BNJF01000002">
    <property type="protein sequence ID" value="GHO45851.1"/>
    <property type="molecule type" value="Genomic_DNA"/>
</dbReference>
<comment type="caution">
    <text evidence="1">The sequence shown here is derived from an EMBL/GenBank/DDBJ whole genome shotgun (WGS) entry which is preliminary data.</text>
</comment>
<gene>
    <name evidence="1" type="ORF">KSX_40140</name>
</gene>
<name>A0A8J3MTE9_9CHLR</name>
<evidence type="ECO:0000313" key="2">
    <source>
        <dbReference type="Proteomes" id="UP000612362"/>
    </source>
</evidence>
<dbReference type="Pfam" id="PF19486">
    <property type="entry name" value="DUF6022"/>
    <property type="match status" value="1"/>
</dbReference>
<organism evidence="1 2">
    <name type="scientific">Ktedonospora formicarum</name>
    <dbReference type="NCBI Taxonomy" id="2778364"/>
    <lineage>
        <taxon>Bacteria</taxon>
        <taxon>Bacillati</taxon>
        <taxon>Chloroflexota</taxon>
        <taxon>Ktedonobacteria</taxon>
        <taxon>Ktedonobacterales</taxon>
        <taxon>Ktedonobacteraceae</taxon>
        <taxon>Ktedonospora</taxon>
    </lineage>
</organism>
<sequence length="160" mass="18668">MTTLTEAFSLKGRTIETTVAYIQQFIDEHYQQVLQEYRQELEEIFARVSEPAYARYSQLLFQPVYDELKQAGLICDPAFPGTFPLSREQWGPQQERERRFWCVLHQEQTEDLGALVTCLFHDHSSFRIPRRPVVLSSILINQSVIAQMIEKSAIPGLQQY</sequence>
<dbReference type="RefSeq" id="WP_220195274.1">
    <property type="nucleotide sequence ID" value="NZ_BNJF01000002.1"/>
</dbReference>
<dbReference type="AlphaFoldDB" id="A0A8J3MTE9"/>
<accession>A0A8J3MTE9</accession>
<evidence type="ECO:0000313" key="1">
    <source>
        <dbReference type="EMBL" id="GHO45851.1"/>
    </source>
</evidence>